<sequence length="398" mass="44546">METPPGLQLVGFADDLAVVGTAVTGEQLEDAINPTLATIDVWMRSRGLELAHQKSEAVVLSRRRAFVPPRLTVGGHPIPLRNEIRYLGVILDKRLTFAAHASTVAAKAARTAVALSRLMPNMGGSAQWKRRLLASVVESQLLYAAPVWIPSVTEVARTRAVLIRPQRTAVLRVIRSYHTVSDEAALVLACMPPVDLLGLERQYIGSHLRAVMEPGEQRPSKAAVKREAREITIVAWQARWHATPKAAWTRRVIPDLARWLGRTVPWVPLTYHMTQALTGHGCFEWYLHRMGKAASTRCWQCLGESDTVEHTLFDCPYWDGLCEALRARIGHRPSTEDVPDIICGPAFELLPADAQGKDAILREAEERFRLFYGMVENILSIKEDEERVRQAANRRNLQ</sequence>
<dbReference type="Proteomes" id="UP001160148">
    <property type="component" value="Unassembled WGS sequence"/>
</dbReference>
<reference evidence="1 2" key="1">
    <citation type="submission" date="2023-01" db="EMBL/GenBank/DDBJ databases">
        <authorList>
            <person name="Whitehead M."/>
        </authorList>
    </citation>
    <scope>NUCLEOTIDE SEQUENCE [LARGE SCALE GENOMIC DNA]</scope>
</reference>
<evidence type="ECO:0000313" key="1">
    <source>
        <dbReference type="EMBL" id="CAI6349954.1"/>
    </source>
</evidence>
<gene>
    <name evidence="1" type="ORF">MEUPH1_LOCUS6464</name>
</gene>
<keyword evidence="2" id="KW-1185">Reference proteome</keyword>
<name>A0AAV0W2D2_9HEMI</name>
<dbReference type="PANTHER" id="PTHR33332">
    <property type="entry name" value="REVERSE TRANSCRIPTASE DOMAIN-CONTAINING PROTEIN"/>
    <property type="match status" value="1"/>
</dbReference>
<organism evidence="1 2">
    <name type="scientific">Macrosiphum euphorbiae</name>
    <name type="common">potato aphid</name>
    <dbReference type="NCBI Taxonomy" id="13131"/>
    <lineage>
        <taxon>Eukaryota</taxon>
        <taxon>Metazoa</taxon>
        <taxon>Ecdysozoa</taxon>
        <taxon>Arthropoda</taxon>
        <taxon>Hexapoda</taxon>
        <taxon>Insecta</taxon>
        <taxon>Pterygota</taxon>
        <taxon>Neoptera</taxon>
        <taxon>Paraneoptera</taxon>
        <taxon>Hemiptera</taxon>
        <taxon>Sternorrhyncha</taxon>
        <taxon>Aphidomorpha</taxon>
        <taxon>Aphidoidea</taxon>
        <taxon>Aphididae</taxon>
        <taxon>Macrosiphini</taxon>
        <taxon>Macrosiphum</taxon>
    </lineage>
</organism>
<evidence type="ECO:0008006" key="3">
    <source>
        <dbReference type="Google" id="ProtNLM"/>
    </source>
</evidence>
<proteinExistence type="predicted"/>
<dbReference type="AlphaFoldDB" id="A0AAV0W2D2"/>
<protein>
    <recommendedName>
        <fullName evidence="3">Reverse transcriptase</fullName>
    </recommendedName>
</protein>
<accession>A0AAV0W2D2</accession>
<dbReference type="EMBL" id="CARXXK010000001">
    <property type="protein sequence ID" value="CAI6349954.1"/>
    <property type="molecule type" value="Genomic_DNA"/>
</dbReference>
<comment type="caution">
    <text evidence="1">The sequence shown here is derived from an EMBL/GenBank/DDBJ whole genome shotgun (WGS) entry which is preliminary data.</text>
</comment>
<evidence type="ECO:0000313" key="2">
    <source>
        <dbReference type="Proteomes" id="UP001160148"/>
    </source>
</evidence>